<dbReference type="InterPro" id="IPR025692">
    <property type="entry name" value="MscS_IM_dom1"/>
</dbReference>
<feature type="transmembrane region" description="Helical" evidence="9">
    <location>
        <begin position="917"/>
        <end position="938"/>
    </location>
</feature>
<evidence type="ECO:0000256" key="6">
    <source>
        <dbReference type="ARBA" id="ARBA00023136"/>
    </source>
</evidence>
<dbReference type="InterPro" id="IPR011014">
    <property type="entry name" value="MscS_channel_TM-2"/>
</dbReference>
<evidence type="ECO:0000256" key="4">
    <source>
        <dbReference type="ARBA" id="ARBA00022692"/>
    </source>
</evidence>
<evidence type="ECO:0000256" key="3">
    <source>
        <dbReference type="ARBA" id="ARBA00022475"/>
    </source>
</evidence>
<dbReference type="Pfam" id="PF12795">
    <property type="entry name" value="MscS_porin"/>
    <property type="match status" value="1"/>
</dbReference>
<dbReference type="SUPFAM" id="SSF82861">
    <property type="entry name" value="Mechanosensitive channel protein MscS (YggB), transmembrane region"/>
    <property type="match status" value="1"/>
</dbReference>
<keyword evidence="7" id="KW-0175">Coiled coil</keyword>
<comment type="similarity">
    <text evidence="2">Belongs to the MscS (TC 1.A.23) family.</text>
</comment>
<evidence type="ECO:0000256" key="1">
    <source>
        <dbReference type="ARBA" id="ARBA00004651"/>
    </source>
</evidence>
<dbReference type="HOGENOM" id="CLU_007829_1_1_6"/>
<dbReference type="PANTHER" id="PTHR30347">
    <property type="entry name" value="POTASSIUM CHANNEL RELATED"/>
    <property type="match status" value="1"/>
</dbReference>
<feature type="region of interest" description="Disordered" evidence="8">
    <location>
        <begin position="166"/>
        <end position="191"/>
    </location>
</feature>
<reference evidence="15" key="1">
    <citation type="submission" date="2010-04" db="EMBL/GenBank/DDBJ databases">
        <title>Complete genome sequence of Nitrosococcus halophilus Nc4, a salt-adapted, aerobic obligate ammonia-oxidizing sulfur purple bacterium.</title>
        <authorList>
            <consortium name="US DOE Joint Genome Institute"/>
            <person name="Campbell M.A."/>
            <person name="Malfatti S.A."/>
            <person name="Chain P.S.G."/>
            <person name="Heidelberg J.F."/>
            <person name="Ward B.B."/>
            <person name="Klotz M.G."/>
        </authorList>
    </citation>
    <scope>NUCLEOTIDE SEQUENCE [LARGE SCALE GENOMIC DNA]</scope>
    <source>
        <strain evidence="15">Nc4</strain>
    </source>
</reference>
<evidence type="ECO:0000313" key="14">
    <source>
        <dbReference type="EMBL" id="ADE16623.1"/>
    </source>
</evidence>
<dbReference type="RefSeq" id="WP_013034472.1">
    <property type="nucleotide sequence ID" value="NC_013960.1"/>
</dbReference>
<feature type="transmembrane region" description="Helical" evidence="9">
    <location>
        <begin position="757"/>
        <end position="778"/>
    </location>
</feature>
<keyword evidence="3" id="KW-1003">Cell membrane</keyword>
<dbReference type="GO" id="GO:0008381">
    <property type="term" value="F:mechanosensitive monoatomic ion channel activity"/>
    <property type="evidence" value="ECO:0007669"/>
    <property type="project" value="UniProtKB-ARBA"/>
</dbReference>
<feature type="coiled-coil region" evidence="7">
    <location>
        <begin position="423"/>
        <end position="450"/>
    </location>
</feature>
<dbReference type="InterPro" id="IPR023408">
    <property type="entry name" value="MscS_beta-dom_sf"/>
</dbReference>
<proteinExistence type="inferred from homology"/>
<dbReference type="Pfam" id="PF12794">
    <property type="entry name" value="MscS_TM"/>
    <property type="match status" value="1"/>
</dbReference>
<dbReference type="KEGG" id="nhl:Nhal_3600"/>
<protein>
    <submittedName>
        <fullName evidence="14">MscS Mechanosensitive ion channel</fullName>
    </submittedName>
</protein>
<evidence type="ECO:0000256" key="9">
    <source>
        <dbReference type="SAM" id="Phobius"/>
    </source>
</evidence>
<feature type="transmembrane region" description="Helical" evidence="9">
    <location>
        <begin position="526"/>
        <end position="545"/>
    </location>
</feature>
<feature type="compositionally biased region" description="Polar residues" evidence="8">
    <location>
        <begin position="1166"/>
        <end position="1182"/>
    </location>
</feature>
<feature type="transmembrane region" description="Helical" evidence="9">
    <location>
        <begin position="833"/>
        <end position="856"/>
    </location>
</feature>
<evidence type="ECO:0000259" key="11">
    <source>
        <dbReference type="Pfam" id="PF12794"/>
    </source>
</evidence>
<gene>
    <name evidence="14" type="ordered locus">Nhal_3600</name>
</gene>
<dbReference type="InterPro" id="IPR052702">
    <property type="entry name" value="MscS-like_channel"/>
</dbReference>
<evidence type="ECO:0000259" key="12">
    <source>
        <dbReference type="Pfam" id="PF12795"/>
    </source>
</evidence>
<dbReference type="AlphaFoldDB" id="D5C235"/>
<dbReference type="PANTHER" id="PTHR30347:SF1">
    <property type="entry name" value="MECHANOSENSITIVE CHANNEL MSCK"/>
    <property type="match status" value="1"/>
</dbReference>
<feature type="transmembrane region" description="Helical" evidence="9">
    <location>
        <begin position="950"/>
        <end position="978"/>
    </location>
</feature>
<organism evidence="14 15">
    <name type="scientific">Nitrosococcus halophilus (strain Nc4)</name>
    <dbReference type="NCBI Taxonomy" id="472759"/>
    <lineage>
        <taxon>Bacteria</taxon>
        <taxon>Pseudomonadati</taxon>
        <taxon>Pseudomonadota</taxon>
        <taxon>Gammaproteobacteria</taxon>
        <taxon>Chromatiales</taxon>
        <taxon>Chromatiaceae</taxon>
        <taxon>Nitrosococcus</taxon>
    </lineage>
</organism>
<feature type="domain" description="Mechanosensitive ion channel MscS C-terminal" evidence="13">
    <location>
        <begin position="1039"/>
        <end position="1122"/>
    </location>
</feature>
<dbReference type="InterPro" id="IPR006686">
    <property type="entry name" value="MscS_channel_CS"/>
</dbReference>
<accession>D5C235</accession>
<dbReference type="eggNOG" id="COG3264">
    <property type="taxonomic scope" value="Bacteria"/>
</dbReference>
<evidence type="ECO:0000256" key="5">
    <source>
        <dbReference type="ARBA" id="ARBA00022989"/>
    </source>
</evidence>
<dbReference type="GO" id="GO:0005886">
    <property type="term" value="C:plasma membrane"/>
    <property type="evidence" value="ECO:0007669"/>
    <property type="project" value="UniProtKB-SubCell"/>
</dbReference>
<keyword evidence="6 9" id="KW-0472">Membrane</keyword>
<keyword evidence="15" id="KW-1185">Reference proteome</keyword>
<evidence type="ECO:0000256" key="2">
    <source>
        <dbReference type="ARBA" id="ARBA00008017"/>
    </source>
</evidence>
<feature type="transmembrane region" description="Helical" evidence="9">
    <location>
        <begin position="566"/>
        <end position="592"/>
    </location>
</feature>
<dbReference type="eggNOG" id="COG1196">
    <property type="taxonomic scope" value="Bacteria"/>
</dbReference>
<evidence type="ECO:0000256" key="8">
    <source>
        <dbReference type="SAM" id="MobiDB-lite"/>
    </source>
</evidence>
<dbReference type="InterPro" id="IPR049278">
    <property type="entry name" value="MS_channel_C"/>
</dbReference>
<comment type="subcellular location">
    <subcellularLocation>
        <location evidence="1">Cell membrane</location>
        <topology evidence="1">Multi-pass membrane protein</topology>
    </subcellularLocation>
</comment>
<dbReference type="Gene3D" id="3.30.70.100">
    <property type="match status" value="1"/>
</dbReference>
<dbReference type="Proteomes" id="UP000001844">
    <property type="component" value="Chromosome"/>
</dbReference>
<feature type="transmembrane region" description="Helical" evidence="9">
    <location>
        <begin position="680"/>
        <end position="697"/>
    </location>
</feature>
<feature type="transmembrane region" description="Helical" evidence="9">
    <location>
        <begin position="604"/>
        <end position="625"/>
    </location>
</feature>
<feature type="domain" description="Mechanosensitive ion channel MscS porin" evidence="12">
    <location>
        <begin position="57"/>
        <end position="297"/>
    </location>
</feature>
<dbReference type="Pfam" id="PF21082">
    <property type="entry name" value="MS_channel_3rd"/>
    <property type="match status" value="1"/>
</dbReference>
<feature type="transmembrane region" description="Helical" evidence="9">
    <location>
        <begin position="876"/>
        <end position="896"/>
    </location>
</feature>
<dbReference type="InterPro" id="IPR011066">
    <property type="entry name" value="MscS_channel_C_sf"/>
</dbReference>
<dbReference type="SUPFAM" id="SSF82689">
    <property type="entry name" value="Mechanosensitive channel protein MscS (YggB), C-terminal domain"/>
    <property type="match status" value="1"/>
</dbReference>
<feature type="coiled-coil region" evidence="7">
    <location>
        <begin position="211"/>
        <end position="266"/>
    </location>
</feature>
<dbReference type="PROSITE" id="PS01246">
    <property type="entry name" value="UPF0003"/>
    <property type="match status" value="1"/>
</dbReference>
<dbReference type="SUPFAM" id="SSF50182">
    <property type="entry name" value="Sm-like ribonucleoproteins"/>
    <property type="match status" value="1"/>
</dbReference>
<feature type="transmembrane region" description="Helical" evidence="9">
    <location>
        <begin position="725"/>
        <end position="751"/>
    </location>
</feature>
<evidence type="ECO:0000313" key="15">
    <source>
        <dbReference type="Proteomes" id="UP000001844"/>
    </source>
</evidence>
<dbReference type="InterPro" id="IPR006685">
    <property type="entry name" value="MscS_channel_2nd"/>
</dbReference>
<dbReference type="Gene3D" id="2.30.30.60">
    <property type="match status" value="1"/>
</dbReference>
<feature type="domain" description="Mechanosensitive ion channel MscS" evidence="10">
    <location>
        <begin position="966"/>
        <end position="1031"/>
    </location>
</feature>
<keyword evidence="5 9" id="KW-1133">Transmembrane helix</keyword>
<dbReference type="Gene3D" id="1.10.287.1260">
    <property type="match status" value="1"/>
</dbReference>
<dbReference type="STRING" id="472759.Nhal_3600"/>
<evidence type="ECO:0000256" key="7">
    <source>
        <dbReference type="SAM" id="Coils"/>
    </source>
</evidence>
<evidence type="ECO:0000259" key="13">
    <source>
        <dbReference type="Pfam" id="PF21082"/>
    </source>
</evidence>
<feature type="domain" description="Mechanosensitive ion channel inner membrane" evidence="11">
    <location>
        <begin position="525"/>
        <end position="862"/>
    </location>
</feature>
<dbReference type="OrthoDB" id="9799209at2"/>
<dbReference type="InterPro" id="IPR024393">
    <property type="entry name" value="MscS_porin"/>
</dbReference>
<dbReference type="InterPro" id="IPR010920">
    <property type="entry name" value="LSM_dom_sf"/>
</dbReference>
<dbReference type="FunFam" id="2.30.30.60:FF:000001">
    <property type="entry name" value="MscS Mechanosensitive ion channel"/>
    <property type="match status" value="1"/>
</dbReference>
<feature type="region of interest" description="Disordered" evidence="8">
    <location>
        <begin position="1140"/>
        <end position="1182"/>
    </location>
</feature>
<feature type="transmembrane region" description="Helical" evidence="9">
    <location>
        <begin position="646"/>
        <end position="668"/>
    </location>
</feature>
<keyword evidence="4 9" id="KW-0812">Transmembrane</keyword>
<sequence>MKPTPILTGIGAFWALRPSRVLSFCFLLAMVSILPSVGAEELTPLNSSVTVEQIQSKIREVEEAQGLEEAEKKKLLDLYRLAKERLQAANSYRSSAKTYRQVIETGPTQIEEINEHLASPGTDKAMVALEQIADESPLSELEQHLAKEQARLAALESTLVGLDKQLQEQQHRPRQARDQLTEAKQRQERVENDLKALPPPKETSLFAEARQLALKAQLEACLNEIHMLEQELLSHSIRLQLLKTQRDLTAQQVSQAQARVNDLQELVDQRRQVEVGEAQEAAARAEQEAAGKHPAIQALAEQNAQLSKELASLAANLSRMRAKHAVAEAQLKQMQQDFQSTQQRLEIAGLNKALQQILRDQRRSLPDLSHYRQEAEQSEEEMAEVGLNQLRIDEQRRQFSKLDEAATQVMAERVEPGLLPYQREEIKAEVRNLLRDRKDLLDKLSATQTQYLRVIGELDFVQRQLIETVKQYSTFLDEHLLWIPSASPLGLQAWHDLLAGVGWLLSLDHWLDTVRALGAIAMDEPLWVITVLLIFIGLLQVRYNLRKILEATAERITMPYADRFGFTLRALIATLLAAAPWPLLAGFTGWLLQTSEQVPDFSKAVGVGLTAISLPLLLMHGFRLLCRRKGVAEVHFGWQQQVVMLWWRNLAWAIPIVLPALFVTGMAGAEDQVKESYAESLGRVGFMVSMVALAVFSQRVLRPKGGIVECYLAEQPKSWLSRFRYVWYPAIVAFPLFLLGLAAAGYFYTALHLKNEIIATLRLVIAAVLTHDLVIRWLEVTQRKLALFKMRERREAEREAASRFGERMPAKLDIHQVDIQTIDAQTRQLLHTVIGLSVIIGFWFIWAPTFPALGILNDITLWHHTMVVEGQEVKKPFTLANLALALALALIAFGAARNLPGVLEIVVLRRLPLEPGSRYAITTLSRYAIAIAGIILVVDAIGGSWSQIQWLVAALTVGLGFGLQEIFANFVSGLIILFERPVRVGDVVTVGDISGTVSRIRIRATTVTDFDRKELIVPNKSFITDRLVNWTLSDPITRITIKVGIAYGSDTTLAHQVILREVNANPLVLDDPQPSVFFVGFGESSLDFVVWAFVRELGNRFPLMHELNTAINQALREHGIEIPFPQRDIHVRSMTLSELSELSSPKTQGESQASSMVPEVAAKEIPQTSQEQWSGTTGRPSS</sequence>
<feature type="compositionally biased region" description="Polar residues" evidence="8">
    <location>
        <begin position="1145"/>
        <end position="1155"/>
    </location>
</feature>
<name>D5C235_NITHN</name>
<dbReference type="EMBL" id="CP001798">
    <property type="protein sequence ID" value="ADE16623.1"/>
    <property type="molecule type" value="Genomic_DNA"/>
</dbReference>
<evidence type="ECO:0000259" key="10">
    <source>
        <dbReference type="Pfam" id="PF00924"/>
    </source>
</evidence>
<dbReference type="Pfam" id="PF00924">
    <property type="entry name" value="MS_channel_2nd"/>
    <property type="match status" value="1"/>
</dbReference>
<feature type="coiled-coil region" evidence="7">
    <location>
        <begin position="296"/>
        <end position="344"/>
    </location>
</feature>